<name>A0A0F8ZL96_9ZZZZ</name>
<dbReference type="EMBL" id="LAZR01047285">
    <property type="protein sequence ID" value="KKK94577.1"/>
    <property type="molecule type" value="Genomic_DNA"/>
</dbReference>
<feature type="non-terminal residue" evidence="1">
    <location>
        <position position="66"/>
    </location>
</feature>
<accession>A0A0F8ZL96</accession>
<evidence type="ECO:0000313" key="1">
    <source>
        <dbReference type="EMBL" id="KKK94577.1"/>
    </source>
</evidence>
<reference evidence="1" key="1">
    <citation type="journal article" date="2015" name="Nature">
        <title>Complex archaea that bridge the gap between prokaryotes and eukaryotes.</title>
        <authorList>
            <person name="Spang A."/>
            <person name="Saw J.H."/>
            <person name="Jorgensen S.L."/>
            <person name="Zaremba-Niedzwiedzka K."/>
            <person name="Martijn J."/>
            <person name="Lind A.E."/>
            <person name="van Eijk R."/>
            <person name="Schleper C."/>
            <person name="Guy L."/>
            <person name="Ettema T.J."/>
        </authorList>
    </citation>
    <scope>NUCLEOTIDE SEQUENCE</scope>
</reference>
<proteinExistence type="predicted"/>
<dbReference type="AlphaFoldDB" id="A0A0F8ZL96"/>
<comment type="caution">
    <text evidence="1">The sequence shown here is derived from an EMBL/GenBank/DDBJ whole genome shotgun (WGS) entry which is preliminary data.</text>
</comment>
<sequence>MAITDTLLAASDFSEIREIGSNINDARILPYVREAQRIDMLNFLGEDLYYDFLVDQTAKTWTTSKY</sequence>
<protein>
    <submittedName>
        <fullName evidence="1">Uncharacterized protein</fullName>
    </submittedName>
</protein>
<gene>
    <name evidence="1" type="ORF">LCGC14_2681460</name>
</gene>
<organism evidence="1">
    <name type="scientific">marine sediment metagenome</name>
    <dbReference type="NCBI Taxonomy" id="412755"/>
    <lineage>
        <taxon>unclassified sequences</taxon>
        <taxon>metagenomes</taxon>
        <taxon>ecological metagenomes</taxon>
    </lineage>
</organism>